<sequence length="258" mass="28442">MKRTLPVSVISACEAIVGNTMVSDQTKVLLTVGIAMLMGCPSAESVSVTDLLSSILETLKSIEGLMKYESSVVPQFLPKMLGDESGNSEATKALLKKLQEKYIKNAVKSDQEIVSDHKARRSFKKAEASNDDDDDDDDDKPAEPIDIQLPSRRELDAERRKKKLKDSDSSKEDGDEEEADEASEEKKINYRTHSRDDKSPEVTNARRTMSSKTSSGEDDDNDDASELDNNDAADARRSFSAPSKPNETSSELELDSDE</sequence>
<name>A0A7M7H8N4_NASVI</name>
<dbReference type="InParanoid" id="A0A7M7H8N4"/>
<feature type="compositionally biased region" description="Basic and acidic residues" evidence="1">
    <location>
        <begin position="184"/>
        <end position="200"/>
    </location>
</feature>
<reference evidence="2" key="1">
    <citation type="submission" date="2021-01" db="UniProtKB">
        <authorList>
            <consortium name="EnsemblMetazoa"/>
        </authorList>
    </citation>
    <scope>IDENTIFICATION</scope>
</reference>
<dbReference type="OrthoDB" id="5062115at2759"/>
<dbReference type="KEGG" id="nvi:103316012"/>
<dbReference type="EnsemblMetazoa" id="XM_008207442">
    <property type="protein sequence ID" value="XP_008205664"/>
    <property type="gene ID" value="LOC103316012"/>
</dbReference>
<proteinExistence type="predicted"/>
<evidence type="ECO:0000313" key="3">
    <source>
        <dbReference type="Proteomes" id="UP000002358"/>
    </source>
</evidence>
<accession>A0A7M7H8N4</accession>
<protein>
    <submittedName>
        <fullName evidence="2">Uncharacterized protein</fullName>
    </submittedName>
</protein>
<feature type="region of interest" description="Disordered" evidence="1">
    <location>
        <begin position="110"/>
        <end position="258"/>
    </location>
</feature>
<keyword evidence="3" id="KW-1185">Reference proteome</keyword>
<feature type="compositionally biased region" description="Acidic residues" evidence="1">
    <location>
        <begin position="216"/>
        <end position="231"/>
    </location>
</feature>
<organism evidence="2 3">
    <name type="scientific">Nasonia vitripennis</name>
    <name type="common">Parasitic wasp</name>
    <dbReference type="NCBI Taxonomy" id="7425"/>
    <lineage>
        <taxon>Eukaryota</taxon>
        <taxon>Metazoa</taxon>
        <taxon>Ecdysozoa</taxon>
        <taxon>Arthropoda</taxon>
        <taxon>Hexapoda</taxon>
        <taxon>Insecta</taxon>
        <taxon>Pterygota</taxon>
        <taxon>Neoptera</taxon>
        <taxon>Endopterygota</taxon>
        <taxon>Hymenoptera</taxon>
        <taxon>Apocrita</taxon>
        <taxon>Proctotrupomorpha</taxon>
        <taxon>Chalcidoidea</taxon>
        <taxon>Pteromalidae</taxon>
        <taxon>Pteromalinae</taxon>
        <taxon>Nasonia</taxon>
    </lineage>
</organism>
<feature type="compositionally biased region" description="Acidic residues" evidence="1">
    <location>
        <begin position="173"/>
        <end position="183"/>
    </location>
</feature>
<feature type="compositionally biased region" description="Basic and acidic residues" evidence="1">
    <location>
        <begin position="151"/>
        <end position="172"/>
    </location>
</feature>
<dbReference type="GeneID" id="103316012"/>
<evidence type="ECO:0000256" key="1">
    <source>
        <dbReference type="SAM" id="MobiDB-lite"/>
    </source>
</evidence>
<feature type="compositionally biased region" description="Acidic residues" evidence="1">
    <location>
        <begin position="129"/>
        <end position="140"/>
    </location>
</feature>
<dbReference type="AlphaFoldDB" id="A0A7M7H8N4"/>
<evidence type="ECO:0000313" key="2">
    <source>
        <dbReference type="EnsemblMetazoa" id="XP_008205664"/>
    </source>
</evidence>
<dbReference type="Proteomes" id="UP000002358">
    <property type="component" value="Chromosome 5"/>
</dbReference>
<feature type="compositionally biased region" description="Polar residues" evidence="1">
    <location>
        <begin position="201"/>
        <end position="214"/>
    </location>
</feature>
<dbReference type="RefSeq" id="XP_008205664.1">
    <property type="nucleotide sequence ID" value="XM_008207442.4"/>
</dbReference>